<dbReference type="AlphaFoldDB" id="A0A7S8C611"/>
<gene>
    <name evidence="1" type="ORF">HW532_15835</name>
</gene>
<evidence type="ECO:0000313" key="1">
    <source>
        <dbReference type="EMBL" id="QPC44033.1"/>
    </source>
</evidence>
<dbReference type="Proteomes" id="UP000593594">
    <property type="component" value="Chromosome"/>
</dbReference>
<sequence length="260" mass="29046">MSEKPFETEAALCAAFIADLEKGWTAYPETAGWDILLVRDGDGFQVGVEAKLRLNAKVICQALEGGPWSVDLPGPDCRAVLVPEGVGRHYDQICAYIGLTVITMRRLKPGRYLHPAYTPNLPRENDSYFTGKSWREWCPTERCPLPDYIPDVAAGASAPIQLTDWKIKAIKIAVLLGKRGYVTRADFKALRLDIRRWLPNSCAWLVVTDGGFVAGPYFPDFRSQHPEVYGQIEADAEDWMQEAGLIADQGNHEKQEHLSI</sequence>
<keyword evidence="2" id="KW-1185">Reference proteome</keyword>
<protein>
    <submittedName>
        <fullName evidence="1">Uncharacterized protein</fullName>
    </submittedName>
</protein>
<accession>A0A7S8C611</accession>
<reference evidence="1 2" key="1">
    <citation type="submission" date="2020-06" db="EMBL/GenBank/DDBJ databases">
        <title>Genome sequence of 2 isolates from Red Sea Mangroves.</title>
        <authorList>
            <person name="Sefrji F."/>
            <person name="Michoud G."/>
            <person name="Merlino G."/>
            <person name="Daffonchio D."/>
        </authorList>
    </citation>
    <scope>NUCLEOTIDE SEQUENCE [LARGE SCALE GENOMIC DNA]</scope>
    <source>
        <strain evidence="1 2">R1DC25</strain>
    </source>
</reference>
<dbReference type="KEGG" id="kmn:HW532_15835"/>
<organism evidence="1 2">
    <name type="scientific">Kaustia mangrovi</name>
    <dbReference type="NCBI Taxonomy" id="2593653"/>
    <lineage>
        <taxon>Bacteria</taxon>
        <taxon>Pseudomonadati</taxon>
        <taxon>Pseudomonadota</taxon>
        <taxon>Alphaproteobacteria</taxon>
        <taxon>Hyphomicrobiales</taxon>
        <taxon>Parvibaculaceae</taxon>
        <taxon>Kaustia</taxon>
    </lineage>
</organism>
<proteinExistence type="predicted"/>
<evidence type="ECO:0000313" key="2">
    <source>
        <dbReference type="Proteomes" id="UP000593594"/>
    </source>
</evidence>
<dbReference type="EMBL" id="CP058214">
    <property type="protein sequence ID" value="QPC44033.1"/>
    <property type="molecule type" value="Genomic_DNA"/>
</dbReference>
<dbReference type="RefSeq" id="WP_213161395.1">
    <property type="nucleotide sequence ID" value="NZ_CP058214.1"/>
</dbReference>
<name>A0A7S8C611_9HYPH</name>